<evidence type="ECO:0000313" key="2">
    <source>
        <dbReference type="EMBL" id="KAF9456093.1"/>
    </source>
</evidence>
<comment type="similarity">
    <text evidence="1">Belongs to the Rab GDI family.</text>
</comment>
<evidence type="ECO:0000256" key="1">
    <source>
        <dbReference type="ARBA" id="ARBA00005593"/>
    </source>
</evidence>
<evidence type="ECO:0000313" key="3">
    <source>
        <dbReference type="Proteomes" id="UP000807353"/>
    </source>
</evidence>
<dbReference type="PANTHER" id="PTHR11787:SF4">
    <property type="entry name" value="CHM, RAB ESCORT PROTEIN 1"/>
    <property type="match status" value="1"/>
</dbReference>
<dbReference type="InterPro" id="IPR036188">
    <property type="entry name" value="FAD/NAD-bd_sf"/>
</dbReference>
<dbReference type="InterPro" id="IPR018203">
    <property type="entry name" value="GDP_dissociation_inhibitor"/>
</dbReference>
<gene>
    <name evidence="2" type="ORF">BDZ94DRAFT_1230123</name>
</gene>
<name>A0A9P5XRA0_9AGAR</name>
<organism evidence="2 3">
    <name type="scientific">Collybia nuda</name>
    <dbReference type="NCBI Taxonomy" id="64659"/>
    <lineage>
        <taxon>Eukaryota</taxon>
        <taxon>Fungi</taxon>
        <taxon>Dikarya</taxon>
        <taxon>Basidiomycota</taxon>
        <taxon>Agaricomycotina</taxon>
        <taxon>Agaricomycetes</taxon>
        <taxon>Agaricomycetidae</taxon>
        <taxon>Agaricales</taxon>
        <taxon>Tricholomatineae</taxon>
        <taxon>Clitocybaceae</taxon>
        <taxon>Collybia</taxon>
    </lineage>
</organism>
<reference evidence="2" key="1">
    <citation type="submission" date="2020-11" db="EMBL/GenBank/DDBJ databases">
        <authorList>
            <consortium name="DOE Joint Genome Institute"/>
            <person name="Ahrendt S."/>
            <person name="Riley R."/>
            <person name="Andreopoulos W."/>
            <person name="Labutti K."/>
            <person name="Pangilinan J."/>
            <person name="Ruiz-Duenas F.J."/>
            <person name="Barrasa J.M."/>
            <person name="Sanchez-Garcia M."/>
            <person name="Camarero S."/>
            <person name="Miyauchi S."/>
            <person name="Serrano A."/>
            <person name="Linde D."/>
            <person name="Babiker R."/>
            <person name="Drula E."/>
            <person name="Ayuso-Fernandez I."/>
            <person name="Pacheco R."/>
            <person name="Padilla G."/>
            <person name="Ferreira P."/>
            <person name="Barriuso J."/>
            <person name="Kellner H."/>
            <person name="Castanera R."/>
            <person name="Alfaro M."/>
            <person name="Ramirez L."/>
            <person name="Pisabarro A.G."/>
            <person name="Kuo A."/>
            <person name="Tritt A."/>
            <person name="Lipzen A."/>
            <person name="He G."/>
            <person name="Yan M."/>
            <person name="Ng V."/>
            <person name="Cullen D."/>
            <person name="Martin F."/>
            <person name="Rosso M.-N."/>
            <person name="Henrissat B."/>
            <person name="Hibbett D."/>
            <person name="Martinez A.T."/>
            <person name="Grigoriev I.V."/>
        </authorList>
    </citation>
    <scope>NUCLEOTIDE SEQUENCE</scope>
    <source>
        <strain evidence="2">CBS 247.69</strain>
    </source>
</reference>
<protein>
    <submittedName>
        <fullName evidence="2">GDP dissociation inhibitor-domain-containing protein</fullName>
    </submittedName>
</protein>
<dbReference type="Proteomes" id="UP000807353">
    <property type="component" value="Unassembled WGS sequence"/>
</dbReference>
<dbReference type="SUPFAM" id="SSF51905">
    <property type="entry name" value="FAD/NAD(P)-binding domain"/>
    <property type="match status" value="1"/>
</dbReference>
<dbReference type="PANTHER" id="PTHR11787">
    <property type="entry name" value="RAB GDP-DISSOCIATION INHIBITOR"/>
    <property type="match status" value="1"/>
</dbReference>
<dbReference type="GO" id="GO:0016192">
    <property type="term" value="P:vesicle-mediated transport"/>
    <property type="evidence" value="ECO:0007669"/>
    <property type="project" value="TreeGrafter"/>
</dbReference>
<dbReference type="AlphaFoldDB" id="A0A9P5XRA0"/>
<dbReference type="Gene3D" id="3.30.519.10">
    <property type="entry name" value="Guanine Nucleotide Dissociation Inhibitor, domain 2"/>
    <property type="match status" value="1"/>
</dbReference>
<sequence>MEEGAFDVVIIGTGLTESIAAAALSKAGYKVAHLDENPYYGGREASLSLDELVEWVDTKASANDPHYSSVQRSQSTLSQSRQYSICLCPAVIPSIGPTISSLVSSGVSKYGGFRLLERVGVYHPTGVVKNVPGTKEDVFKSKDMSLIDKRRLMRFLMFSIGDFENKKELEGNHHLPFADFLKTVFTLNDEVVTALIYSLAYCFSPSDPTGPALDRIRRYLRSAGRYGPSPFLVGHYGGTGDIAQGFCRAAAVSGAVYILGRNLTSIRYNNPQDLISVQHQPGRYSITLQDFPDTLTCNVIISSFTDIPLELRGDINYLAPSTSENLHSSSTVVRCIAIIDRPIYFPPTEVIRGSINESEPFDETTRAPPPAPQIIDAGVLVFPPSTIRGGSTTMAATLLITGEGTMSTPKGKWILYLALPLATILPVSGPMSAQEILQPYLNAALALTLPPDGPAPHVLDTESPPQLTPPQPLFTTFYIHHVDLGNRPHTPSHSHTTLEQSKPGTFIIPSPLSPTCPLPDISDNAATHAETVFWEVTKLLNINEPPNAENDARMNTEIGGFWPTLDTANDSGDEEW</sequence>
<dbReference type="GO" id="GO:0005092">
    <property type="term" value="F:GDP-dissociation inhibitor activity"/>
    <property type="evidence" value="ECO:0007669"/>
    <property type="project" value="InterPro"/>
</dbReference>
<dbReference type="Pfam" id="PF00996">
    <property type="entry name" value="GDI"/>
    <property type="match status" value="1"/>
</dbReference>
<proteinExistence type="inferred from homology"/>
<dbReference type="GO" id="GO:0007264">
    <property type="term" value="P:small GTPase-mediated signal transduction"/>
    <property type="evidence" value="ECO:0007669"/>
    <property type="project" value="InterPro"/>
</dbReference>
<accession>A0A9P5XRA0</accession>
<keyword evidence="3" id="KW-1185">Reference proteome</keyword>
<dbReference type="EMBL" id="MU150462">
    <property type="protein sequence ID" value="KAF9456093.1"/>
    <property type="molecule type" value="Genomic_DNA"/>
</dbReference>
<comment type="caution">
    <text evidence="2">The sequence shown here is derived from an EMBL/GenBank/DDBJ whole genome shotgun (WGS) entry which is preliminary data.</text>
</comment>
<dbReference type="Gene3D" id="3.50.50.60">
    <property type="entry name" value="FAD/NAD(P)-binding domain"/>
    <property type="match status" value="2"/>
</dbReference>
<dbReference type="PRINTS" id="PR00891">
    <property type="entry name" value="RABGDIREP"/>
</dbReference>
<dbReference type="GO" id="GO:0005829">
    <property type="term" value="C:cytosol"/>
    <property type="evidence" value="ECO:0007669"/>
    <property type="project" value="TreeGrafter"/>
</dbReference>
<dbReference type="GO" id="GO:0005968">
    <property type="term" value="C:Rab-protein geranylgeranyltransferase complex"/>
    <property type="evidence" value="ECO:0007669"/>
    <property type="project" value="TreeGrafter"/>
</dbReference>
<dbReference type="OrthoDB" id="9446342at2759"/>
<dbReference type="GO" id="GO:0005634">
    <property type="term" value="C:nucleus"/>
    <property type="evidence" value="ECO:0007669"/>
    <property type="project" value="TreeGrafter"/>
</dbReference>